<dbReference type="Pfam" id="PF00441">
    <property type="entry name" value="Acyl-CoA_dh_1"/>
    <property type="match status" value="1"/>
</dbReference>
<dbReference type="PROSITE" id="PS00073">
    <property type="entry name" value="ACYL_COA_DH_2"/>
    <property type="match status" value="1"/>
</dbReference>
<dbReference type="InterPro" id="IPR037069">
    <property type="entry name" value="AcylCoA_DH/ox_N_sf"/>
</dbReference>
<dbReference type="RefSeq" id="WP_172155407.1">
    <property type="nucleotide sequence ID" value="NZ_CP053564.1"/>
</dbReference>
<dbReference type="GO" id="GO:0050660">
    <property type="term" value="F:flavin adenine dinucleotide binding"/>
    <property type="evidence" value="ECO:0007669"/>
    <property type="project" value="InterPro"/>
</dbReference>
<dbReference type="InterPro" id="IPR036250">
    <property type="entry name" value="AcylCo_DH-like_C"/>
</dbReference>
<evidence type="ECO:0000256" key="8">
    <source>
        <dbReference type="ARBA" id="ARBA00040394"/>
    </source>
</evidence>
<dbReference type="SUPFAM" id="SSF56645">
    <property type="entry name" value="Acyl-CoA dehydrogenase NM domain-like"/>
    <property type="match status" value="1"/>
</dbReference>
<evidence type="ECO:0000259" key="11">
    <source>
        <dbReference type="Pfam" id="PF00441"/>
    </source>
</evidence>
<dbReference type="InterPro" id="IPR009075">
    <property type="entry name" value="AcylCo_DH/oxidase_C"/>
</dbReference>
<dbReference type="InterPro" id="IPR050741">
    <property type="entry name" value="Acyl-CoA_dehydrogenase"/>
</dbReference>
<evidence type="ECO:0000256" key="7">
    <source>
        <dbReference type="ARBA" id="ARBA00037085"/>
    </source>
</evidence>
<evidence type="ECO:0000256" key="4">
    <source>
        <dbReference type="ARBA" id="ARBA00022630"/>
    </source>
</evidence>
<comment type="cofactor">
    <cofactor evidence="1 10">
        <name>FAD</name>
        <dbReference type="ChEBI" id="CHEBI:57692"/>
    </cofactor>
</comment>
<dbReference type="Pfam" id="PF02771">
    <property type="entry name" value="Acyl-CoA_dh_N"/>
    <property type="match status" value="1"/>
</dbReference>
<feature type="domain" description="Acyl-CoA dehydrogenase/oxidase C-terminal" evidence="11">
    <location>
        <begin position="233"/>
        <end position="381"/>
    </location>
</feature>
<organism evidence="14 15">
    <name type="scientific">Pseudonocardia broussonetiae</name>
    <dbReference type="NCBI Taxonomy" id="2736640"/>
    <lineage>
        <taxon>Bacteria</taxon>
        <taxon>Bacillati</taxon>
        <taxon>Actinomycetota</taxon>
        <taxon>Actinomycetes</taxon>
        <taxon>Pseudonocardiales</taxon>
        <taxon>Pseudonocardiaceae</taxon>
        <taxon>Pseudonocardia</taxon>
    </lineage>
</organism>
<feature type="domain" description="Acyl-CoA dehydrogenase/oxidase N-terminal" evidence="13">
    <location>
        <begin position="8"/>
        <end position="121"/>
    </location>
</feature>
<evidence type="ECO:0000256" key="9">
    <source>
        <dbReference type="ARBA" id="ARBA00042660"/>
    </source>
</evidence>
<dbReference type="GO" id="GO:0003995">
    <property type="term" value="F:acyl-CoA dehydrogenase activity"/>
    <property type="evidence" value="ECO:0007669"/>
    <property type="project" value="InterPro"/>
</dbReference>
<evidence type="ECO:0000256" key="1">
    <source>
        <dbReference type="ARBA" id="ARBA00001974"/>
    </source>
</evidence>
<evidence type="ECO:0000256" key="3">
    <source>
        <dbReference type="ARBA" id="ARBA00009347"/>
    </source>
</evidence>
<keyword evidence="4 10" id="KW-0285">Flavoprotein</keyword>
<dbReference type="InterPro" id="IPR006089">
    <property type="entry name" value="Acyl-CoA_DH_CS"/>
</dbReference>
<dbReference type="Gene3D" id="1.10.540.10">
    <property type="entry name" value="Acyl-CoA dehydrogenase/oxidase, N-terminal domain"/>
    <property type="match status" value="1"/>
</dbReference>
<dbReference type="PANTHER" id="PTHR48083">
    <property type="entry name" value="MEDIUM-CHAIN SPECIFIC ACYL-COA DEHYDROGENASE, MITOCHONDRIAL-RELATED"/>
    <property type="match status" value="1"/>
</dbReference>
<dbReference type="InterPro" id="IPR046373">
    <property type="entry name" value="Acyl-CoA_Oxase/DH_mid-dom_sf"/>
</dbReference>
<comment type="similarity">
    <text evidence="3 10">Belongs to the acyl-CoA dehydrogenase family.</text>
</comment>
<proteinExistence type="inferred from homology"/>
<comment type="pathway">
    <text evidence="2">Siderophore biosynthesis; mycobactin biosynthesis.</text>
</comment>
<dbReference type="EMBL" id="CP053564">
    <property type="protein sequence ID" value="QJY45407.1"/>
    <property type="molecule type" value="Genomic_DNA"/>
</dbReference>
<dbReference type="InterPro" id="IPR009100">
    <property type="entry name" value="AcylCoA_DH/oxidase_NM_dom_sf"/>
</dbReference>
<evidence type="ECO:0000313" key="14">
    <source>
        <dbReference type="EMBL" id="QJY45407.1"/>
    </source>
</evidence>
<dbReference type="FunFam" id="1.10.540.10:FF:000009">
    <property type="entry name" value="Probable acyl-CoA dehydrogenase"/>
    <property type="match status" value="1"/>
</dbReference>
<evidence type="ECO:0000256" key="2">
    <source>
        <dbReference type="ARBA" id="ARBA00005102"/>
    </source>
</evidence>
<name>A0A6M6JEK6_9PSEU</name>
<dbReference type="Pfam" id="PF02770">
    <property type="entry name" value="Acyl-CoA_dh_M"/>
    <property type="match status" value="1"/>
</dbReference>
<protein>
    <recommendedName>
        <fullName evidence="8">Acyl-[acyl-carrier-protein] dehydrogenase MbtN</fullName>
    </recommendedName>
    <alternativeName>
        <fullName evidence="9">Mycobactin synthase protein N</fullName>
    </alternativeName>
</protein>
<dbReference type="AlphaFoldDB" id="A0A6M6JEK6"/>
<gene>
    <name evidence="14" type="ORF">HOP40_05915</name>
</gene>
<comment type="function">
    <text evidence="7">Catalyzes the dehydrogenation at the alpha-beta position of ACP-bound acyl chains. This results in the introduction of a double bond in the lipidic chain, which is further transferred to the epsilon-amino group of lysine residue in the mycobactin core by MbtK.</text>
</comment>
<dbReference type="PANTHER" id="PTHR48083:SF20">
    <property type="entry name" value="LONG-CHAIN SPECIFIC ACYL-COA DEHYDROGENASE, MITOCHONDRIAL"/>
    <property type="match status" value="1"/>
</dbReference>
<dbReference type="InterPro" id="IPR013786">
    <property type="entry name" value="AcylCoA_DH/ox_N"/>
</dbReference>
<keyword evidence="5 10" id="KW-0274">FAD</keyword>
<evidence type="ECO:0000256" key="6">
    <source>
        <dbReference type="ARBA" id="ARBA00023002"/>
    </source>
</evidence>
<evidence type="ECO:0000259" key="12">
    <source>
        <dbReference type="Pfam" id="PF02770"/>
    </source>
</evidence>
<accession>A0A6M6JEK6</accession>
<keyword evidence="15" id="KW-1185">Reference proteome</keyword>
<evidence type="ECO:0000313" key="15">
    <source>
        <dbReference type="Proteomes" id="UP000505377"/>
    </source>
</evidence>
<dbReference type="SUPFAM" id="SSF47203">
    <property type="entry name" value="Acyl-CoA dehydrogenase C-terminal domain-like"/>
    <property type="match status" value="1"/>
</dbReference>
<reference evidence="14 15" key="1">
    <citation type="submission" date="2020-05" db="EMBL/GenBank/DDBJ databases">
        <authorList>
            <person name="Mo P."/>
        </authorList>
    </citation>
    <scope>NUCLEOTIDE SEQUENCE [LARGE SCALE GENOMIC DNA]</scope>
    <source>
        <strain evidence="14 15">Gen01</strain>
    </source>
</reference>
<dbReference type="Gene3D" id="1.20.140.10">
    <property type="entry name" value="Butyryl-CoA Dehydrogenase, subunit A, domain 3"/>
    <property type="match status" value="1"/>
</dbReference>
<evidence type="ECO:0000256" key="5">
    <source>
        <dbReference type="ARBA" id="ARBA00022827"/>
    </source>
</evidence>
<dbReference type="GO" id="GO:0005737">
    <property type="term" value="C:cytoplasm"/>
    <property type="evidence" value="ECO:0007669"/>
    <property type="project" value="TreeGrafter"/>
</dbReference>
<dbReference type="FunFam" id="1.20.140.10:FF:000001">
    <property type="entry name" value="Acyl-CoA dehydrogenase"/>
    <property type="match status" value="1"/>
</dbReference>
<dbReference type="GO" id="GO:0033539">
    <property type="term" value="P:fatty acid beta-oxidation using acyl-CoA dehydrogenase"/>
    <property type="evidence" value="ECO:0007669"/>
    <property type="project" value="TreeGrafter"/>
</dbReference>
<keyword evidence="6 10" id="KW-0560">Oxidoreductase</keyword>
<sequence length="383" mass="41778">MRRTLYETEHEAFRESFRRFLDTEVVPHHERWAAAGIVPRELYTAAGRSGFLGTDVPEEYGGGGVRDFRFNAVVAEEVMRGGAAAAGLGLTLHNDICLPYFLAFANDEQKQRWLPGIVSGELITGIAMTEPGTGSDLASIATTARREGDEYVVDGAKTFITNGINADLMITAVKTDPTQKHRGMSLLVLERGMAGFERGRNLDKLGQHAQDTAELSFAGVRVPVANLLGSEEGQGFTQLVTNLPQERLSIGIAAVAAARTALEQTLEYVKERKAFGQPIGSFQNSRFVLAEIATEVDIAEHYVDDCVRALNAGELTAVDASKAKWWCTELQGRAVDRCLQLHGGYGYMNEYPIARAYADARITRIYGGTTEIMKEVIGKALGL</sequence>
<evidence type="ECO:0000259" key="13">
    <source>
        <dbReference type="Pfam" id="PF02771"/>
    </source>
</evidence>
<feature type="domain" description="Acyl-CoA oxidase/dehydrogenase middle" evidence="12">
    <location>
        <begin position="126"/>
        <end position="219"/>
    </location>
</feature>
<dbReference type="InterPro" id="IPR006091">
    <property type="entry name" value="Acyl-CoA_Oxase/DH_mid-dom"/>
</dbReference>
<evidence type="ECO:0000256" key="10">
    <source>
        <dbReference type="RuleBase" id="RU362125"/>
    </source>
</evidence>
<dbReference type="Proteomes" id="UP000505377">
    <property type="component" value="Chromosome"/>
</dbReference>
<dbReference type="KEGG" id="pbro:HOP40_05915"/>
<dbReference type="Gene3D" id="2.40.110.10">
    <property type="entry name" value="Butyryl-CoA Dehydrogenase, subunit A, domain 2"/>
    <property type="match status" value="1"/>
</dbReference>
<dbReference type="FunFam" id="2.40.110.10:FF:000002">
    <property type="entry name" value="Acyl-CoA dehydrogenase fadE12"/>
    <property type="match status" value="1"/>
</dbReference>